<dbReference type="Pfam" id="PF07969">
    <property type="entry name" value="Amidohydro_3"/>
    <property type="match status" value="1"/>
</dbReference>
<dbReference type="AlphaFoldDB" id="A0A1C6SM97"/>
<dbReference type="SUPFAM" id="SSF51338">
    <property type="entry name" value="Composite domain of metallo-dependent hydrolases"/>
    <property type="match status" value="1"/>
</dbReference>
<organism evidence="3 4">
    <name type="scientific">Micromonospora rhizosphaerae</name>
    <dbReference type="NCBI Taxonomy" id="568872"/>
    <lineage>
        <taxon>Bacteria</taxon>
        <taxon>Bacillati</taxon>
        <taxon>Actinomycetota</taxon>
        <taxon>Actinomycetes</taxon>
        <taxon>Micromonosporales</taxon>
        <taxon>Micromonosporaceae</taxon>
        <taxon>Micromonospora</taxon>
    </lineage>
</organism>
<keyword evidence="4" id="KW-1185">Reference proteome</keyword>
<reference evidence="4" key="1">
    <citation type="submission" date="2016-06" db="EMBL/GenBank/DDBJ databases">
        <authorList>
            <person name="Varghese N."/>
            <person name="Submissions Spin"/>
        </authorList>
    </citation>
    <scope>NUCLEOTIDE SEQUENCE [LARGE SCALE GENOMIC DNA]</scope>
    <source>
        <strain evidence="4">DSM 45431</strain>
    </source>
</reference>
<dbReference type="Proteomes" id="UP000199413">
    <property type="component" value="Unassembled WGS sequence"/>
</dbReference>
<dbReference type="InterPro" id="IPR032466">
    <property type="entry name" value="Metal_Hydrolase"/>
</dbReference>
<sequence>MTEHADLVITGADVYTVDAARSWSDAIAVRGDRIVAVGSEPVSELIGARTRVIEAAGGMVLPGFQDAHIHAPFAGRNRLRVWLNDLVGRPAYLDRIARYAADNPDQPWIIGGGWAMESFPGGTPRKEDLDAIVPDRPVFLFNRDVHGAWVNSKALAVAGITRDTPDPEDGRIERDPDTGEPTGTLHEGAAYSFNDRYVPLPGRTEWEEAILNAQEHLHSLGITGWQDAWVTPGTLEAYRSLAASGRLAARVVGALSWDRHRGLDQIPEFLAQRESATVGSFHPSTVKIMTDGVLENYTGALLEPYCDGCGGHTDNRGLTYVDAELLAAAVTELDRLDFQVHLHAIGDRAVRNGLDAVAAARTANGRTDNRHHIAHLQLVQPQDVPRFRQLGVTANCQAYWAQMEPQMEELTLPFLGRERAELQYPFGDLLRSGATLAMGSNWSVTTANPLEEIEVAVTRIDPESRGNTPLLPAQALPLPVALAAFTAGSAYVNHDADGGTIAVGKRADLAVLDRNLFAAGAGLPADARVTHTIANGTVVYERS</sequence>
<dbReference type="Gene3D" id="2.30.40.10">
    <property type="entry name" value="Urease, subunit C, domain 1"/>
    <property type="match status" value="1"/>
</dbReference>
<evidence type="ECO:0000256" key="1">
    <source>
        <dbReference type="SAM" id="MobiDB-lite"/>
    </source>
</evidence>
<dbReference type="OrthoDB" id="3173428at2"/>
<protein>
    <recommendedName>
        <fullName evidence="2">Amidohydrolase 3 domain-containing protein</fullName>
    </recommendedName>
</protein>
<dbReference type="Gene3D" id="3.20.20.140">
    <property type="entry name" value="Metal-dependent hydrolases"/>
    <property type="match status" value="1"/>
</dbReference>
<feature type="compositionally biased region" description="Basic and acidic residues" evidence="1">
    <location>
        <begin position="163"/>
        <end position="177"/>
    </location>
</feature>
<proteinExistence type="predicted"/>
<dbReference type="STRING" id="568872.GA0070624_4094"/>
<dbReference type="GO" id="GO:0016810">
    <property type="term" value="F:hydrolase activity, acting on carbon-nitrogen (but not peptide) bonds"/>
    <property type="evidence" value="ECO:0007669"/>
    <property type="project" value="InterPro"/>
</dbReference>
<feature type="domain" description="Amidohydrolase 3" evidence="2">
    <location>
        <begin position="51"/>
        <end position="540"/>
    </location>
</feature>
<gene>
    <name evidence="3" type="ORF">GA0070624_4094</name>
</gene>
<evidence type="ECO:0000313" key="4">
    <source>
        <dbReference type="Proteomes" id="UP000199413"/>
    </source>
</evidence>
<name>A0A1C6SM97_9ACTN</name>
<dbReference type="InterPro" id="IPR033932">
    <property type="entry name" value="YtcJ-like"/>
</dbReference>
<dbReference type="SUPFAM" id="SSF51556">
    <property type="entry name" value="Metallo-dependent hydrolases"/>
    <property type="match status" value="1"/>
</dbReference>
<dbReference type="PANTHER" id="PTHR22642">
    <property type="entry name" value="IMIDAZOLONEPROPIONASE"/>
    <property type="match status" value="1"/>
</dbReference>
<dbReference type="RefSeq" id="WP_091343366.1">
    <property type="nucleotide sequence ID" value="NZ_FMHV01000002.1"/>
</dbReference>
<dbReference type="CDD" id="cd01300">
    <property type="entry name" value="YtcJ_like"/>
    <property type="match status" value="1"/>
</dbReference>
<dbReference type="Gene3D" id="3.10.310.70">
    <property type="match status" value="1"/>
</dbReference>
<feature type="region of interest" description="Disordered" evidence="1">
    <location>
        <begin position="161"/>
        <end position="186"/>
    </location>
</feature>
<dbReference type="EMBL" id="FMHV01000002">
    <property type="protein sequence ID" value="SCL30527.1"/>
    <property type="molecule type" value="Genomic_DNA"/>
</dbReference>
<dbReference type="InterPro" id="IPR013108">
    <property type="entry name" value="Amidohydro_3"/>
</dbReference>
<dbReference type="PANTHER" id="PTHR22642:SF2">
    <property type="entry name" value="PROTEIN LONG AFTER FAR-RED 3"/>
    <property type="match status" value="1"/>
</dbReference>
<accession>A0A1C6SM97</accession>
<evidence type="ECO:0000259" key="2">
    <source>
        <dbReference type="Pfam" id="PF07969"/>
    </source>
</evidence>
<evidence type="ECO:0000313" key="3">
    <source>
        <dbReference type="EMBL" id="SCL30527.1"/>
    </source>
</evidence>
<dbReference type="InterPro" id="IPR011059">
    <property type="entry name" value="Metal-dep_hydrolase_composite"/>
</dbReference>